<organism evidence="2 3">
    <name type="scientific">Paeniglutamicibacter cryotolerans</name>
    <dbReference type="NCBI Taxonomy" id="670079"/>
    <lineage>
        <taxon>Bacteria</taxon>
        <taxon>Bacillati</taxon>
        <taxon>Actinomycetota</taxon>
        <taxon>Actinomycetes</taxon>
        <taxon>Micrococcales</taxon>
        <taxon>Micrococcaceae</taxon>
        <taxon>Paeniglutamicibacter</taxon>
    </lineage>
</organism>
<sequence length="87" mass="8724">MANNVAQSAQVIDPMHAEPIGHGNSVAAWTLVGISLLGFLVGTIGFTLANTPVVLVGIVVVIAGFVAGWVMKKLGYGVGGPKSGSGH</sequence>
<dbReference type="InterPro" id="IPR046550">
    <property type="entry name" value="DUF6704"/>
</dbReference>
<accession>A0A839QQ49</accession>
<keyword evidence="1" id="KW-1133">Transmembrane helix</keyword>
<name>A0A839QQ49_9MICC</name>
<dbReference type="RefSeq" id="WP_183512336.1">
    <property type="nucleotide sequence ID" value="NZ_BAABGK010000035.1"/>
</dbReference>
<feature type="transmembrane region" description="Helical" evidence="1">
    <location>
        <begin position="53"/>
        <end position="71"/>
    </location>
</feature>
<evidence type="ECO:0000256" key="1">
    <source>
        <dbReference type="SAM" id="Phobius"/>
    </source>
</evidence>
<keyword evidence="1" id="KW-0472">Membrane</keyword>
<dbReference type="NCBIfam" id="NF041681">
    <property type="entry name" value="HGxxPAAW"/>
    <property type="match status" value="1"/>
</dbReference>
<evidence type="ECO:0000313" key="2">
    <source>
        <dbReference type="EMBL" id="MBB2996765.1"/>
    </source>
</evidence>
<reference evidence="2 3" key="1">
    <citation type="submission" date="2020-08" db="EMBL/GenBank/DDBJ databases">
        <title>Sequencing the genomes of 1000 actinobacteria strains.</title>
        <authorList>
            <person name="Klenk H.-P."/>
        </authorList>
    </citation>
    <scope>NUCLEOTIDE SEQUENCE [LARGE SCALE GENOMIC DNA]</scope>
    <source>
        <strain evidence="2 3">DSM 22826</strain>
    </source>
</reference>
<feature type="transmembrane region" description="Helical" evidence="1">
    <location>
        <begin position="26"/>
        <end position="46"/>
    </location>
</feature>
<keyword evidence="3" id="KW-1185">Reference proteome</keyword>
<dbReference type="Proteomes" id="UP000523000">
    <property type="component" value="Unassembled WGS sequence"/>
</dbReference>
<comment type="caution">
    <text evidence="2">The sequence shown here is derived from an EMBL/GenBank/DDBJ whole genome shotgun (WGS) entry which is preliminary data.</text>
</comment>
<keyword evidence="1" id="KW-0812">Transmembrane</keyword>
<protein>
    <submittedName>
        <fullName evidence="2">Putative membrane-anchored protein</fullName>
    </submittedName>
</protein>
<evidence type="ECO:0000313" key="3">
    <source>
        <dbReference type="Proteomes" id="UP000523000"/>
    </source>
</evidence>
<dbReference type="EMBL" id="JACHVS010000002">
    <property type="protein sequence ID" value="MBB2996765.1"/>
    <property type="molecule type" value="Genomic_DNA"/>
</dbReference>
<dbReference type="Pfam" id="PF20447">
    <property type="entry name" value="DUF6704"/>
    <property type="match status" value="1"/>
</dbReference>
<proteinExistence type="predicted"/>
<gene>
    <name evidence="2" type="ORF">E9229_003012</name>
</gene>
<dbReference type="AlphaFoldDB" id="A0A839QQ49"/>